<dbReference type="EMBL" id="FQ790252">
    <property type="protein sequence ID" value="CCD43100.1"/>
    <property type="molecule type" value="Genomic_DNA"/>
</dbReference>
<organism evidence="1 2">
    <name type="scientific">Botryotinia fuckeliana (strain T4)</name>
    <name type="common">Noble rot fungus</name>
    <name type="synonym">Botrytis cinerea</name>
    <dbReference type="NCBI Taxonomy" id="999810"/>
    <lineage>
        <taxon>Eukaryota</taxon>
        <taxon>Fungi</taxon>
        <taxon>Dikarya</taxon>
        <taxon>Ascomycota</taxon>
        <taxon>Pezizomycotina</taxon>
        <taxon>Leotiomycetes</taxon>
        <taxon>Helotiales</taxon>
        <taxon>Sclerotiniaceae</taxon>
        <taxon>Botrytis</taxon>
    </lineage>
</organism>
<evidence type="ECO:0000313" key="2">
    <source>
        <dbReference type="Proteomes" id="UP000008177"/>
    </source>
</evidence>
<gene>
    <name evidence="1" type="ORF">BofuT4_uP069400.1</name>
</gene>
<evidence type="ECO:0000313" key="1">
    <source>
        <dbReference type="EMBL" id="CCD43100.1"/>
    </source>
</evidence>
<name>G2XQJ5_BOTF4</name>
<dbReference type="InParanoid" id="G2XQJ5"/>
<proteinExistence type="predicted"/>
<sequence>MANPTHSLGEMTTPLVRVFYFGWQTNGSQAAKERCSLFLAKETEPAFESAVFFFRACELSNRDNPIL</sequence>
<accession>G2XQJ5</accession>
<dbReference type="AlphaFoldDB" id="G2XQJ5"/>
<dbReference type="Proteomes" id="UP000008177">
    <property type="component" value="Unplaced contigs"/>
</dbReference>
<reference evidence="2" key="1">
    <citation type="journal article" date="2011" name="PLoS Genet.">
        <title>Genomic analysis of the necrotrophic fungal pathogens Sclerotinia sclerotiorum and Botrytis cinerea.</title>
        <authorList>
            <person name="Amselem J."/>
            <person name="Cuomo C.A."/>
            <person name="van Kan J.A."/>
            <person name="Viaud M."/>
            <person name="Benito E.P."/>
            <person name="Couloux A."/>
            <person name="Coutinho P.M."/>
            <person name="de Vries R.P."/>
            <person name="Dyer P.S."/>
            <person name="Fillinger S."/>
            <person name="Fournier E."/>
            <person name="Gout L."/>
            <person name="Hahn M."/>
            <person name="Kohn L."/>
            <person name="Lapalu N."/>
            <person name="Plummer K.M."/>
            <person name="Pradier J.M."/>
            <person name="Quevillon E."/>
            <person name="Sharon A."/>
            <person name="Simon A."/>
            <person name="ten Have A."/>
            <person name="Tudzynski B."/>
            <person name="Tudzynski P."/>
            <person name="Wincker P."/>
            <person name="Andrew M."/>
            <person name="Anthouard V."/>
            <person name="Beever R.E."/>
            <person name="Beffa R."/>
            <person name="Benoit I."/>
            <person name="Bouzid O."/>
            <person name="Brault B."/>
            <person name="Chen Z."/>
            <person name="Choquer M."/>
            <person name="Collemare J."/>
            <person name="Cotton P."/>
            <person name="Danchin E.G."/>
            <person name="Da Silva C."/>
            <person name="Gautier A."/>
            <person name="Giraud C."/>
            <person name="Giraud T."/>
            <person name="Gonzalez C."/>
            <person name="Grossetete S."/>
            <person name="Guldener U."/>
            <person name="Henrissat B."/>
            <person name="Howlett B.J."/>
            <person name="Kodira C."/>
            <person name="Kretschmer M."/>
            <person name="Lappartient A."/>
            <person name="Leroch M."/>
            <person name="Levis C."/>
            <person name="Mauceli E."/>
            <person name="Neuveglise C."/>
            <person name="Oeser B."/>
            <person name="Pearson M."/>
            <person name="Poulain J."/>
            <person name="Poussereau N."/>
            <person name="Quesneville H."/>
            <person name="Rascle C."/>
            <person name="Schumacher J."/>
            <person name="Segurens B."/>
            <person name="Sexton A."/>
            <person name="Silva E."/>
            <person name="Sirven C."/>
            <person name="Soanes D.M."/>
            <person name="Talbot N.J."/>
            <person name="Templeton M."/>
            <person name="Yandava C."/>
            <person name="Yarden O."/>
            <person name="Zeng Q."/>
            <person name="Rollins J.A."/>
            <person name="Lebrun M.H."/>
            <person name="Dickman M."/>
        </authorList>
    </citation>
    <scope>NUCLEOTIDE SEQUENCE [LARGE SCALE GENOMIC DNA]</scope>
    <source>
        <strain evidence="2">T4</strain>
    </source>
</reference>
<protein>
    <submittedName>
        <fullName evidence="1">Uncharacterized protein</fullName>
    </submittedName>
</protein>
<dbReference type="HOGENOM" id="CLU_2812009_0_0_1"/>